<dbReference type="OrthoDB" id="52715at2759"/>
<dbReference type="Proteomes" id="UP000693970">
    <property type="component" value="Unassembled WGS sequence"/>
</dbReference>
<keyword evidence="3" id="KW-1185">Reference proteome</keyword>
<feature type="signal peptide" evidence="1">
    <location>
        <begin position="1"/>
        <end position="15"/>
    </location>
</feature>
<keyword evidence="1" id="KW-0732">Signal</keyword>
<feature type="chain" id="PRO_5039900138" evidence="1">
    <location>
        <begin position="16"/>
        <end position="371"/>
    </location>
</feature>
<proteinExistence type="predicted"/>
<dbReference type="AlphaFoldDB" id="A0A9K3M6T2"/>
<protein>
    <submittedName>
        <fullName evidence="2">Uncharacterized protein</fullName>
    </submittedName>
</protein>
<reference evidence="2" key="1">
    <citation type="journal article" date="2021" name="Sci. Rep.">
        <title>Diploid genomic architecture of Nitzschia inconspicua, an elite biomass production diatom.</title>
        <authorList>
            <person name="Oliver A."/>
            <person name="Podell S."/>
            <person name="Pinowska A."/>
            <person name="Traller J.C."/>
            <person name="Smith S.R."/>
            <person name="McClure R."/>
            <person name="Beliaev A."/>
            <person name="Bohutskyi P."/>
            <person name="Hill E.A."/>
            <person name="Rabines A."/>
            <person name="Zheng H."/>
            <person name="Allen L.Z."/>
            <person name="Kuo A."/>
            <person name="Grigoriev I.V."/>
            <person name="Allen A.E."/>
            <person name="Hazlebeck D."/>
            <person name="Allen E.E."/>
        </authorList>
    </citation>
    <scope>NUCLEOTIDE SEQUENCE</scope>
    <source>
        <strain evidence="2">Hildebrandi</strain>
    </source>
</reference>
<gene>
    <name evidence="2" type="ORF">IV203_013753</name>
</gene>
<comment type="caution">
    <text evidence="2">The sequence shown here is derived from an EMBL/GenBank/DDBJ whole genome shotgun (WGS) entry which is preliminary data.</text>
</comment>
<dbReference type="InterPro" id="IPR054213">
    <property type="entry name" value="DUF6920"/>
</dbReference>
<dbReference type="Pfam" id="PF21900">
    <property type="entry name" value="DUF6920"/>
    <property type="match status" value="1"/>
</dbReference>
<organism evidence="2 3">
    <name type="scientific">Nitzschia inconspicua</name>
    <dbReference type="NCBI Taxonomy" id="303405"/>
    <lineage>
        <taxon>Eukaryota</taxon>
        <taxon>Sar</taxon>
        <taxon>Stramenopiles</taxon>
        <taxon>Ochrophyta</taxon>
        <taxon>Bacillariophyta</taxon>
        <taxon>Bacillariophyceae</taxon>
        <taxon>Bacillariophycidae</taxon>
        <taxon>Bacillariales</taxon>
        <taxon>Bacillariaceae</taxon>
        <taxon>Nitzschia</taxon>
    </lineage>
</organism>
<evidence type="ECO:0000313" key="2">
    <source>
        <dbReference type="EMBL" id="KAG7374658.1"/>
    </source>
</evidence>
<evidence type="ECO:0000313" key="3">
    <source>
        <dbReference type="Proteomes" id="UP000693970"/>
    </source>
</evidence>
<reference evidence="2" key="2">
    <citation type="submission" date="2021-04" db="EMBL/GenBank/DDBJ databases">
        <authorList>
            <person name="Podell S."/>
        </authorList>
    </citation>
    <scope>NUCLEOTIDE SEQUENCE</scope>
    <source>
        <strain evidence="2">Hildebrandi</strain>
    </source>
</reference>
<accession>A0A9K3M6T2</accession>
<sequence>MKLVTASIIITLAFAVAWTRHRVNQWESWTGNLMDNLVEHPILRWTTNSDTADLPNVVRKYFQAVLPSESTATIIHSVSIHQEGHFMFGSSWVPFEADQIIRAVSPPGFVWDATISMTPRFQQKDLQKSLLPTMQVCDALVDGGKRAYLRAALVNVFDSIDAKSTIEEEDDKSADEDQFLWVGEAMRWLAEAAIVPTALLPEQGMVQWHPLAGEEYRVALTLNDPRTGELQSSNRHVLSVQLQVEFDPDTGFITQVTGNRPYEREVLDQQGDLFPIFTRKRTSWEWRKWVGRFSNYERVAGGMSIPRTLQAGWVNDDGEIELYFKGHNEALVYSMTPTTTRFTSYQTKADTFPQPEVEVPPAVIEEEIALS</sequence>
<name>A0A9K3M6T2_9STRA</name>
<evidence type="ECO:0000256" key="1">
    <source>
        <dbReference type="SAM" id="SignalP"/>
    </source>
</evidence>
<dbReference type="EMBL" id="JAGRRH010000001">
    <property type="protein sequence ID" value="KAG7374658.1"/>
    <property type="molecule type" value="Genomic_DNA"/>
</dbReference>